<comment type="caution">
    <text evidence="1">The sequence shown here is derived from an EMBL/GenBank/DDBJ whole genome shotgun (WGS) entry which is preliminary data.</text>
</comment>
<evidence type="ECO:0000313" key="1">
    <source>
        <dbReference type="EMBL" id="KAG0257502.1"/>
    </source>
</evidence>
<gene>
    <name evidence="1" type="ORF">DFQ27_005078</name>
</gene>
<name>A0A9P6Q2F4_9FUNG</name>
<dbReference type="SUPFAM" id="SSF52047">
    <property type="entry name" value="RNI-like"/>
    <property type="match status" value="1"/>
</dbReference>
<dbReference type="EMBL" id="JAAAJB010000358">
    <property type="protein sequence ID" value="KAG0257502.1"/>
    <property type="molecule type" value="Genomic_DNA"/>
</dbReference>
<sequence length="554" mass="62402">MTTRVHISFILSIPQVRDAVAQWLDLRYLKHCQLVSRDWQETFTPVVWRRRSIVVGARKEPFESDLSQFFLSAFGRHFRRLRVCRILSLAAIQPYCQHISHIDVEFDMDGDGTVNGEGRWQELTQFIESSCHQLQSLAFRKKSLFRPDGLLTALRQTFPASQSLRSLTFDCPADVSLSTKFVLDLLINLPQLETLELQLGRVWKVDHDEALLKRSTFRLRTMDLGNMGHFRLRNPHVVFPFWRQCPFLQTMDGYPILEKEDFQQFVSIFDCSNTGGQPGRSVRCLSLPFVLDAFSLADGQLAHILRGCTRNHLTTLLMGACPLGPEAFEVLLNTQSMSLQYVQMSGRVVQGTNSSPWIQRLLASCPRLEILAVKYSEAEITFGVHLHVDDILTGPWVCSNLSSFYVPIVGVPPTGPLVQGRCGVDRATVIDRVMRQIGKMTKLKQFGSTTIAKVRLDTGALSAGSTQAFVAPDTLPFSLGPGSGGGLQHLAKLTELEELGLRRHALEIGIDEAKWMTEHWKAFRKVRGLHRPWDAGAMDAVAWIKSKKVEVTDS</sequence>
<dbReference type="Proteomes" id="UP000807716">
    <property type="component" value="Unassembled WGS sequence"/>
</dbReference>
<evidence type="ECO:0000313" key="2">
    <source>
        <dbReference type="Proteomes" id="UP000807716"/>
    </source>
</evidence>
<reference evidence="1" key="1">
    <citation type="journal article" date="2020" name="Fungal Divers.">
        <title>Resolving the Mortierellaceae phylogeny through synthesis of multi-gene phylogenetics and phylogenomics.</title>
        <authorList>
            <person name="Vandepol N."/>
            <person name="Liber J."/>
            <person name="Desiro A."/>
            <person name="Na H."/>
            <person name="Kennedy M."/>
            <person name="Barry K."/>
            <person name="Grigoriev I.V."/>
            <person name="Miller A.N."/>
            <person name="O'Donnell K."/>
            <person name="Stajich J.E."/>
            <person name="Bonito G."/>
        </authorList>
    </citation>
    <scope>NUCLEOTIDE SEQUENCE</scope>
    <source>
        <strain evidence="1">BC1065</strain>
    </source>
</reference>
<protein>
    <recommendedName>
        <fullName evidence="3">F-box domain-containing protein</fullName>
    </recommendedName>
</protein>
<accession>A0A9P6Q2F4</accession>
<dbReference type="InterPro" id="IPR032675">
    <property type="entry name" value="LRR_dom_sf"/>
</dbReference>
<dbReference type="AlphaFoldDB" id="A0A9P6Q2F4"/>
<organism evidence="1 2">
    <name type="scientific">Actinomortierella ambigua</name>
    <dbReference type="NCBI Taxonomy" id="1343610"/>
    <lineage>
        <taxon>Eukaryota</taxon>
        <taxon>Fungi</taxon>
        <taxon>Fungi incertae sedis</taxon>
        <taxon>Mucoromycota</taxon>
        <taxon>Mortierellomycotina</taxon>
        <taxon>Mortierellomycetes</taxon>
        <taxon>Mortierellales</taxon>
        <taxon>Mortierellaceae</taxon>
        <taxon>Actinomortierella</taxon>
    </lineage>
</organism>
<keyword evidence="2" id="KW-1185">Reference proteome</keyword>
<dbReference type="OrthoDB" id="2347948at2759"/>
<evidence type="ECO:0008006" key="3">
    <source>
        <dbReference type="Google" id="ProtNLM"/>
    </source>
</evidence>
<proteinExistence type="predicted"/>
<dbReference type="PANTHER" id="PTHR31639:SF256">
    <property type="entry name" value="OS07G0242900 PROTEIN"/>
    <property type="match status" value="1"/>
</dbReference>
<dbReference type="Gene3D" id="3.80.10.10">
    <property type="entry name" value="Ribonuclease Inhibitor"/>
    <property type="match status" value="1"/>
</dbReference>
<dbReference type="PANTHER" id="PTHR31639">
    <property type="entry name" value="F-BOX PROTEIN-LIKE"/>
    <property type="match status" value="1"/>
</dbReference>